<gene>
    <name evidence="1" type="ORF">NM208_g9033</name>
</gene>
<keyword evidence="2" id="KW-1185">Reference proteome</keyword>
<sequence>MTKNSIWIASSRAILQLPVKSVLLFLFRALGHTGPTSPRTCAAIKQNPATDAPARMSPSRYLTRPPFYHRGTSAESAKNKISHHQILDFGAPDFGSARSAGSSPQPDSPESFVAELTMTLVCPK</sequence>
<protein>
    <submittedName>
        <fullName evidence="1">Uncharacterized protein</fullName>
    </submittedName>
</protein>
<proteinExistence type="predicted"/>
<organism evidence="1 2">
    <name type="scientific">Fusarium decemcellulare</name>
    <dbReference type="NCBI Taxonomy" id="57161"/>
    <lineage>
        <taxon>Eukaryota</taxon>
        <taxon>Fungi</taxon>
        <taxon>Dikarya</taxon>
        <taxon>Ascomycota</taxon>
        <taxon>Pezizomycotina</taxon>
        <taxon>Sordariomycetes</taxon>
        <taxon>Hypocreomycetidae</taxon>
        <taxon>Hypocreales</taxon>
        <taxon>Nectriaceae</taxon>
        <taxon>Fusarium</taxon>
        <taxon>Fusarium decemcellulare species complex</taxon>
    </lineage>
</organism>
<dbReference type="EMBL" id="JANRMS010001097">
    <property type="protein sequence ID" value="KAJ3531084.1"/>
    <property type="molecule type" value="Genomic_DNA"/>
</dbReference>
<name>A0ACC1S3N3_9HYPO</name>
<dbReference type="Proteomes" id="UP001148629">
    <property type="component" value="Unassembled WGS sequence"/>
</dbReference>
<evidence type="ECO:0000313" key="1">
    <source>
        <dbReference type="EMBL" id="KAJ3531084.1"/>
    </source>
</evidence>
<comment type="caution">
    <text evidence="1">The sequence shown here is derived from an EMBL/GenBank/DDBJ whole genome shotgun (WGS) entry which is preliminary data.</text>
</comment>
<reference evidence="1" key="1">
    <citation type="submission" date="2022-08" db="EMBL/GenBank/DDBJ databases">
        <title>Genome Sequence of Fusarium decemcellulare.</title>
        <authorList>
            <person name="Buettner E."/>
        </authorList>
    </citation>
    <scope>NUCLEOTIDE SEQUENCE</scope>
    <source>
        <strain evidence="1">Babe19</strain>
    </source>
</reference>
<accession>A0ACC1S3N3</accession>
<evidence type="ECO:0000313" key="2">
    <source>
        <dbReference type="Proteomes" id="UP001148629"/>
    </source>
</evidence>